<dbReference type="InterPro" id="IPR052035">
    <property type="entry name" value="ZnF_BED_domain_contain"/>
</dbReference>
<evidence type="ECO:0000256" key="1">
    <source>
        <dbReference type="ARBA" id="ARBA00004123"/>
    </source>
</evidence>
<keyword evidence="2" id="KW-0479">Metal-binding</keyword>
<organism evidence="6 7">
    <name type="scientific">Kingdonia uniflora</name>
    <dbReference type="NCBI Taxonomy" id="39325"/>
    <lineage>
        <taxon>Eukaryota</taxon>
        <taxon>Viridiplantae</taxon>
        <taxon>Streptophyta</taxon>
        <taxon>Embryophyta</taxon>
        <taxon>Tracheophyta</taxon>
        <taxon>Spermatophyta</taxon>
        <taxon>Magnoliopsida</taxon>
        <taxon>Ranunculales</taxon>
        <taxon>Circaeasteraceae</taxon>
        <taxon>Kingdonia</taxon>
    </lineage>
</organism>
<dbReference type="GO" id="GO:0008270">
    <property type="term" value="F:zinc ion binding"/>
    <property type="evidence" value="ECO:0007669"/>
    <property type="project" value="UniProtKB-KW"/>
</dbReference>
<gene>
    <name evidence="6" type="ORF">GIB67_006517</name>
</gene>
<keyword evidence="5" id="KW-0539">Nucleus</keyword>
<dbReference type="Proteomes" id="UP000541444">
    <property type="component" value="Unassembled WGS sequence"/>
</dbReference>
<dbReference type="GO" id="GO:0005634">
    <property type="term" value="C:nucleus"/>
    <property type="evidence" value="ECO:0007669"/>
    <property type="project" value="UniProtKB-SubCell"/>
</dbReference>
<comment type="caution">
    <text evidence="6">The sequence shown here is derived from an EMBL/GenBank/DDBJ whole genome shotgun (WGS) entry which is preliminary data.</text>
</comment>
<dbReference type="AlphaFoldDB" id="A0A7J7LET3"/>
<evidence type="ECO:0000313" key="7">
    <source>
        <dbReference type="Proteomes" id="UP000541444"/>
    </source>
</evidence>
<accession>A0A7J7LET3</accession>
<keyword evidence="7" id="KW-1185">Reference proteome</keyword>
<dbReference type="EMBL" id="JACGCM010002332">
    <property type="protein sequence ID" value="KAF6141072.1"/>
    <property type="molecule type" value="Genomic_DNA"/>
</dbReference>
<evidence type="ECO:0000313" key="6">
    <source>
        <dbReference type="EMBL" id="KAF6141072.1"/>
    </source>
</evidence>
<evidence type="ECO:0000256" key="2">
    <source>
        <dbReference type="ARBA" id="ARBA00022723"/>
    </source>
</evidence>
<dbReference type="InterPro" id="IPR012337">
    <property type="entry name" value="RNaseH-like_sf"/>
</dbReference>
<comment type="subcellular location">
    <subcellularLocation>
        <location evidence="1">Nucleus</location>
    </subcellularLocation>
</comment>
<protein>
    <submittedName>
        <fullName evidence="6">Uncharacterized protein</fullName>
    </submittedName>
</protein>
<feature type="non-terminal residue" evidence="6">
    <location>
        <position position="1"/>
    </location>
</feature>
<keyword evidence="3" id="KW-0863">Zinc-finger</keyword>
<evidence type="ECO:0000256" key="3">
    <source>
        <dbReference type="ARBA" id="ARBA00022771"/>
    </source>
</evidence>
<reference evidence="6 7" key="1">
    <citation type="journal article" date="2020" name="IScience">
        <title>Genome Sequencing of the Endangered Kingdonia uniflora (Circaeasteraceae, Ranunculales) Reveals Potential Mechanisms of Evolutionary Specialization.</title>
        <authorList>
            <person name="Sun Y."/>
            <person name="Deng T."/>
            <person name="Zhang A."/>
            <person name="Moore M.J."/>
            <person name="Landis J.B."/>
            <person name="Lin N."/>
            <person name="Zhang H."/>
            <person name="Zhang X."/>
            <person name="Huang J."/>
            <person name="Zhang X."/>
            <person name="Sun H."/>
            <person name="Wang H."/>
        </authorList>
    </citation>
    <scope>NUCLEOTIDE SEQUENCE [LARGE SCALE GENOMIC DNA]</scope>
    <source>
        <strain evidence="6">TB1705</strain>
        <tissue evidence="6">Leaf</tissue>
    </source>
</reference>
<dbReference type="PANTHER" id="PTHR46481:SF10">
    <property type="entry name" value="ZINC FINGER BED DOMAIN-CONTAINING PROTEIN 39"/>
    <property type="match status" value="1"/>
</dbReference>
<evidence type="ECO:0000256" key="5">
    <source>
        <dbReference type="ARBA" id="ARBA00023242"/>
    </source>
</evidence>
<proteinExistence type="predicted"/>
<keyword evidence="4" id="KW-0862">Zinc</keyword>
<sequence length="122" mass="14038">VTAHFLDSTWTIQKRIIWFRLLENPHDGLTIANSVFDEINKYGISNKIFSTSLDNASSNDCASAELNNWLPIQHNGQYFKIRYRCHIINLMVKDGLNVCKDVLENTTNYTISNVKKLPSHCH</sequence>
<dbReference type="SUPFAM" id="SSF53098">
    <property type="entry name" value="Ribonuclease H-like"/>
    <property type="match status" value="1"/>
</dbReference>
<evidence type="ECO:0000256" key="4">
    <source>
        <dbReference type="ARBA" id="ARBA00022833"/>
    </source>
</evidence>
<dbReference type="PANTHER" id="PTHR46481">
    <property type="entry name" value="ZINC FINGER BED DOMAIN-CONTAINING PROTEIN 4"/>
    <property type="match status" value="1"/>
</dbReference>
<dbReference type="OrthoDB" id="1856837at2759"/>
<name>A0A7J7LET3_9MAGN</name>